<evidence type="ECO:0000259" key="3">
    <source>
        <dbReference type="PROSITE" id="PS50887"/>
    </source>
</evidence>
<evidence type="ECO:0000313" key="5">
    <source>
        <dbReference type="Proteomes" id="UP000241010"/>
    </source>
</evidence>
<dbReference type="CDD" id="cd01949">
    <property type="entry name" value="GGDEF"/>
    <property type="match status" value="1"/>
</dbReference>
<dbReference type="EMBL" id="PZKG01000205">
    <property type="protein sequence ID" value="PTE19655.1"/>
    <property type="molecule type" value="Genomic_DNA"/>
</dbReference>
<dbReference type="Pfam" id="PF00990">
    <property type="entry name" value="GGDEF"/>
    <property type="match status" value="1"/>
</dbReference>
<accession>A0A2T4JP47</accession>
<dbReference type="InterPro" id="IPR050469">
    <property type="entry name" value="Diguanylate_Cyclase"/>
</dbReference>
<proteinExistence type="predicted"/>
<evidence type="ECO:0000256" key="1">
    <source>
        <dbReference type="ARBA" id="ARBA00012528"/>
    </source>
</evidence>
<dbReference type="PROSITE" id="PS50887">
    <property type="entry name" value="GGDEF"/>
    <property type="match status" value="1"/>
</dbReference>
<evidence type="ECO:0000313" key="4">
    <source>
        <dbReference type="EMBL" id="PTE19655.1"/>
    </source>
</evidence>
<dbReference type="InterPro" id="IPR003018">
    <property type="entry name" value="GAF"/>
</dbReference>
<protein>
    <recommendedName>
        <fullName evidence="1">diguanylate cyclase</fullName>
        <ecNumber evidence="1">2.7.7.65</ecNumber>
    </recommendedName>
</protein>
<dbReference type="SUPFAM" id="SSF55073">
    <property type="entry name" value="Nucleotide cyclase"/>
    <property type="match status" value="1"/>
</dbReference>
<name>A0A2T4JP47_9RHOB</name>
<reference evidence="4 5" key="1">
    <citation type="submission" date="2018-03" db="EMBL/GenBank/DDBJ databases">
        <title>Cereibacter changlensis.</title>
        <authorList>
            <person name="Meyer T.E."/>
            <person name="Miller S."/>
            <person name="Lodha T."/>
            <person name="Gandham S."/>
            <person name="Chintalapati S."/>
            <person name="Chintalapati V.R."/>
        </authorList>
    </citation>
    <scope>NUCLEOTIDE SEQUENCE [LARGE SCALE GENOMIC DNA]</scope>
    <source>
        <strain evidence="4 5">JA139</strain>
    </source>
</reference>
<dbReference type="PANTHER" id="PTHR45138">
    <property type="entry name" value="REGULATORY COMPONENTS OF SENSORY TRANSDUCTION SYSTEM"/>
    <property type="match status" value="1"/>
</dbReference>
<organism evidence="4 5">
    <name type="scientific">Cereibacter changlensis JA139</name>
    <dbReference type="NCBI Taxonomy" id="1188249"/>
    <lineage>
        <taxon>Bacteria</taxon>
        <taxon>Pseudomonadati</taxon>
        <taxon>Pseudomonadota</taxon>
        <taxon>Alphaproteobacteria</taxon>
        <taxon>Rhodobacterales</taxon>
        <taxon>Paracoccaceae</taxon>
        <taxon>Cereibacter</taxon>
    </lineage>
</organism>
<dbReference type="AlphaFoldDB" id="A0A2T4JP47"/>
<dbReference type="PANTHER" id="PTHR45138:SF9">
    <property type="entry name" value="DIGUANYLATE CYCLASE DGCM-RELATED"/>
    <property type="match status" value="1"/>
</dbReference>
<dbReference type="OrthoDB" id="9795133at2"/>
<dbReference type="InterPro" id="IPR000160">
    <property type="entry name" value="GGDEF_dom"/>
</dbReference>
<gene>
    <name evidence="4" type="ORF">C5F48_21725</name>
</gene>
<dbReference type="InterPro" id="IPR029787">
    <property type="entry name" value="Nucleotide_cyclase"/>
</dbReference>
<comment type="caution">
    <text evidence="4">The sequence shown here is derived from an EMBL/GenBank/DDBJ whole genome shotgun (WGS) entry which is preliminary data.</text>
</comment>
<dbReference type="FunFam" id="3.30.70.270:FF:000001">
    <property type="entry name" value="Diguanylate cyclase domain protein"/>
    <property type="match status" value="1"/>
</dbReference>
<dbReference type="Proteomes" id="UP000241010">
    <property type="component" value="Unassembled WGS sequence"/>
</dbReference>
<dbReference type="SUPFAM" id="SSF55781">
    <property type="entry name" value="GAF domain-like"/>
    <property type="match status" value="1"/>
</dbReference>
<dbReference type="InterPro" id="IPR029016">
    <property type="entry name" value="GAF-like_dom_sf"/>
</dbReference>
<dbReference type="Gene3D" id="3.30.70.270">
    <property type="match status" value="1"/>
</dbReference>
<feature type="domain" description="GGDEF" evidence="3">
    <location>
        <begin position="227"/>
        <end position="358"/>
    </location>
</feature>
<dbReference type="SMART" id="SM00065">
    <property type="entry name" value="GAF"/>
    <property type="match status" value="1"/>
</dbReference>
<dbReference type="NCBIfam" id="TIGR00254">
    <property type="entry name" value="GGDEF"/>
    <property type="match status" value="1"/>
</dbReference>
<sequence>MSPAFRNIRPCSSGRTCGGAIPRQVSEGKFQMLLNRSIHLEDEQGRLSALHRYEVLDTAPESEFDNIIHLVTSIFKVPMAAITLIDGTRQWFKATEGLSVTETPRSIAFCDRTIRSGDVLAVEDARRDHRFSGSEFVTGDVGLQCYLGAPLTTPDGYNIGSICVIGTEPRRFSLADHELLKSFARLVVSQMELRLIAKLDSLTGVLSRRGFEEAVLESFTLFQKEGTPAWMAIVDLDRFKLINDTHGHPVGDKVLRNVALAAAQSLRRTDVIGRLGGEEFGILLRGAQIADAWSIAERIRTAIETIQFDDHSELSVTASIGLASCKPDYSHPEIWYSIADGALYKAKLRGRNQTVSRG</sequence>
<dbReference type="EC" id="2.7.7.65" evidence="1"/>
<dbReference type="Pfam" id="PF13185">
    <property type="entry name" value="GAF_2"/>
    <property type="match status" value="1"/>
</dbReference>
<evidence type="ECO:0000256" key="2">
    <source>
        <dbReference type="ARBA" id="ARBA00034247"/>
    </source>
</evidence>
<dbReference type="SMART" id="SM00267">
    <property type="entry name" value="GGDEF"/>
    <property type="match status" value="1"/>
</dbReference>
<dbReference type="Gene3D" id="3.30.450.40">
    <property type="match status" value="1"/>
</dbReference>
<dbReference type="GO" id="GO:0052621">
    <property type="term" value="F:diguanylate cyclase activity"/>
    <property type="evidence" value="ECO:0007669"/>
    <property type="project" value="UniProtKB-EC"/>
</dbReference>
<comment type="catalytic activity">
    <reaction evidence="2">
        <text>2 GTP = 3',3'-c-di-GMP + 2 diphosphate</text>
        <dbReference type="Rhea" id="RHEA:24898"/>
        <dbReference type="ChEBI" id="CHEBI:33019"/>
        <dbReference type="ChEBI" id="CHEBI:37565"/>
        <dbReference type="ChEBI" id="CHEBI:58805"/>
        <dbReference type="EC" id="2.7.7.65"/>
    </reaction>
</comment>
<keyword evidence="5" id="KW-1185">Reference proteome</keyword>
<dbReference type="InterPro" id="IPR043128">
    <property type="entry name" value="Rev_trsase/Diguanyl_cyclase"/>
</dbReference>